<evidence type="ECO:0000313" key="2">
    <source>
        <dbReference type="EMBL" id="CAL1599905.1"/>
    </source>
</evidence>
<accession>A0AAV2LFE5</accession>
<organism evidence="2 3">
    <name type="scientific">Knipowitschia caucasica</name>
    <name type="common">Caucasian dwarf goby</name>
    <name type="synonym">Pomatoschistus caucasicus</name>
    <dbReference type="NCBI Taxonomy" id="637954"/>
    <lineage>
        <taxon>Eukaryota</taxon>
        <taxon>Metazoa</taxon>
        <taxon>Chordata</taxon>
        <taxon>Craniata</taxon>
        <taxon>Vertebrata</taxon>
        <taxon>Euteleostomi</taxon>
        <taxon>Actinopterygii</taxon>
        <taxon>Neopterygii</taxon>
        <taxon>Teleostei</taxon>
        <taxon>Neoteleostei</taxon>
        <taxon>Acanthomorphata</taxon>
        <taxon>Gobiaria</taxon>
        <taxon>Gobiiformes</taxon>
        <taxon>Gobioidei</taxon>
        <taxon>Gobiidae</taxon>
        <taxon>Gobiinae</taxon>
        <taxon>Knipowitschia</taxon>
    </lineage>
</organism>
<feature type="compositionally biased region" description="Polar residues" evidence="1">
    <location>
        <begin position="7"/>
        <end position="23"/>
    </location>
</feature>
<gene>
    <name evidence="2" type="ORF">KC01_LOCUS28090</name>
</gene>
<protein>
    <submittedName>
        <fullName evidence="2">Uncharacterized protein</fullName>
    </submittedName>
</protein>
<feature type="region of interest" description="Disordered" evidence="1">
    <location>
        <begin position="1"/>
        <end position="45"/>
    </location>
</feature>
<name>A0AAV2LFE5_KNICA</name>
<dbReference type="Proteomes" id="UP001497482">
    <property type="component" value="Chromosome 23"/>
</dbReference>
<evidence type="ECO:0000313" key="3">
    <source>
        <dbReference type="Proteomes" id="UP001497482"/>
    </source>
</evidence>
<dbReference type="EMBL" id="OZ035845">
    <property type="protein sequence ID" value="CAL1599905.1"/>
    <property type="molecule type" value="Genomic_DNA"/>
</dbReference>
<sequence>MFPSGLRTESQALSPLQPELSQGQAGGPPREQCQDRANSPTAPKAAALHADLPRNVSTDRPASHICARPMTVQTGIRATSGLWLLGPGRGRDRNERWGSGGGEMCVWGGGSLSCDESRHLRSSKGPPS</sequence>
<proteinExistence type="predicted"/>
<dbReference type="AlphaFoldDB" id="A0AAV2LFE5"/>
<reference evidence="2 3" key="1">
    <citation type="submission" date="2024-04" db="EMBL/GenBank/DDBJ databases">
        <authorList>
            <person name="Waldvogel A.-M."/>
            <person name="Schoenle A."/>
        </authorList>
    </citation>
    <scope>NUCLEOTIDE SEQUENCE [LARGE SCALE GENOMIC DNA]</scope>
</reference>
<evidence type="ECO:0000256" key="1">
    <source>
        <dbReference type="SAM" id="MobiDB-lite"/>
    </source>
</evidence>
<keyword evidence="3" id="KW-1185">Reference proteome</keyword>